<accession>A0A5B7X4M1</accession>
<dbReference type="Gene3D" id="2.60.120.200">
    <property type="match status" value="1"/>
</dbReference>
<dbReference type="InterPro" id="IPR013783">
    <property type="entry name" value="Ig-like_fold"/>
</dbReference>
<dbReference type="InterPro" id="IPR013320">
    <property type="entry name" value="ConA-like_dom_sf"/>
</dbReference>
<evidence type="ECO:0000313" key="2">
    <source>
        <dbReference type="EMBL" id="QCY70347.1"/>
    </source>
</evidence>
<dbReference type="InterPro" id="IPR044023">
    <property type="entry name" value="Ig_7"/>
</dbReference>
<dbReference type="KEGG" id="afla:FHG64_13555"/>
<dbReference type="EMBL" id="CP040812">
    <property type="protein sequence ID" value="QCY70347.1"/>
    <property type="molecule type" value="Genomic_DNA"/>
</dbReference>
<name>A0A5B7X4M1_9FLAO</name>
<dbReference type="GO" id="GO:0005975">
    <property type="term" value="P:carbohydrate metabolic process"/>
    <property type="evidence" value="ECO:0007669"/>
    <property type="project" value="UniProtKB-ARBA"/>
</dbReference>
<dbReference type="PROSITE" id="PS50835">
    <property type="entry name" value="IG_LIKE"/>
    <property type="match status" value="1"/>
</dbReference>
<dbReference type="Pfam" id="PF13385">
    <property type="entry name" value="Laminin_G_3"/>
    <property type="match status" value="1"/>
</dbReference>
<protein>
    <recommendedName>
        <fullName evidence="1">Ig-like domain-containing protein</fullName>
    </recommendedName>
</protein>
<proteinExistence type="predicted"/>
<dbReference type="InterPro" id="IPR007110">
    <property type="entry name" value="Ig-like_dom"/>
</dbReference>
<dbReference type="Pfam" id="PF19081">
    <property type="entry name" value="Ig_7"/>
    <property type="match status" value="1"/>
</dbReference>
<dbReference type="InterPro" id="IPR036179">
    <property type="entry name" value="Ig-like_dom_sf"/>
</dbReference>
<evidence type="ECO:0000313" key="3">
    <source>
        <dbReference type="Proteomes" id="UP000309016"/>
    </source>
</evidence>
<organism evidence="2 3">
    <name type="scientific">Antarcticibacterium flavum</name>
    <dbReference type="NCBI Taxonomy" id="2058175"/>
    <lineage>
        <taxon>Bacteria</taxon>
        <taxon>Pseudomonadati</taxon>
        <taxon>Bacteroidota</taxon>
        <taxon>Flavobacteriia</taxon>
        <taxon>Flavobacteriales</taxon>
        <taxon>Flavobacteriaceae</taxon>
        <taxon>Antarcticibacterium</taxon>
    </lineage>
</organism>
<dbReference type="SUPFAM" id="SSF48726">
    <property type="entry name" value="Immunoglobulin"/>
    <property type="match status" value="1"/>
</dbReference>
<dbReference type="OrthoDB" id="2582440at2"/>
<dbReference type="Proteomes" id="UP000309016">
    <property type="component" value="Chromosome"/>
</dbReference>
<dbReference type="SUPFAM" id="SSF49899">
    <property type="entry name" value="Concanavalin A-like lectins/glucanases"/>
    <property type="match status" value="1"/>
</dbReference>
<feature type="domain" description="Ig-like" evidence="1">
    <location>
        <begin position="166"/>
        <end position="257"/>
    </location>
</feature>
<evidence type="ECO:0000259" key="1">
    <source>
        <dbReference type="PROSITE" id="PS50835"/>
    </source>
</evidence>
<dbReference type="Gene3D" id="2.60.40.10">
    <property type="entry name" value="Immunoglobulins"/>
    <property type="match status" value="1"/>
</dbReference>
<sequence length="2022" mass="218320">MSLLQWMLITKNGSPNYQWRFRPPNGNWTPIEGEVGTNLLLENVQLSQLGDYDVEINPTYFECQKGFSGIATINVYNPPTVVTANDFSICSTAAEIPLSAEADNYSSLEWTVISGSGSFTDATVLNATYVPGAAESGDVVLQLQANGYGTCGSVTDQITINIIPIPEITIHPLATVLTCESDDDPIVLSINATGPIAEYRWRKNGVPLSDGGNISGATTAELTISNQTPDDSGSYDVVISSPAETCSQIISTPSAVSVNPAPVIDSIGADIEICSVGEEVNITTGVAVSNESSIEWSVPAGQGTISNATQLTGATYTPNGASGNITLILKVQGLDGCSEISSTKTITIIPQPVITEFSYITGNNTAVSGEFCETDNTTYMPHINGDNLGNNGNGNFTVDKNDFTLNASNGSFSPEGKVPGDYIITYTFTANSSSGVCQVASRNFTVTIGEKPIADFSYENTTFCNDSGNPLPIMATNAVKGTFSSTLSGLVFASTSTGEIDIAGSTPGTYTITNTIAPAEGCAEVKATTEIKINAKPSAPQIANLVYCLNEENAAGFFATPVNGGSINWYATVDATTAMGAAPVINTGEAKVTSYWTSQTSAEGCESERAAITVTINELPEVTITTEENPEGENVSICQGTAINLVGNGATTYSWRAGSLESAILGEESTLNVIPTETTTYFVVGKNNFECEDISQITIEVDEPTLGGVASEDANVCYGTNSGLLNLTSHRGNVIRWESSIDDWETIIKFPENNSTSFAYNNLTETTKFRAVVQNGVCGEKFSEEATITVDALSVGGTITFGNSSDTNILLCHMANDDSVVAMNLSGITGEVVRWEYRTHSSTQWTEAPNSDGKTTYSDYSGIDITRIYRAIIKNGSCNEASSEIAIVSIIPNIAPSVDQDKTVVCLGKSVRLEATSNFTWQANMIRDGGFPSANPKNGWNADGCENCLNTGGSSTSPTSFVLTQSTPNNRTFSNVDYYGGPGNRFAIVHGITDDSYLETPIFNTLGLATTFLTFNHAYRLLEGASARVELSLDEGATYTIVLAEYSGTLSPFASSFPEERINLSEYFGMTGLRLRFYYVGKGGSSWAIDNIAVPDAPIEEEIAWVDPNTGVVISNNQNETFTPTHLGWNRYAVVSMINGCISTGEGGTTYVDVYAYDSFIAEINISPEQNIDEEGNLQCGNTSINLEGKIFSQYQKDQGEVGEISTLPHPGVSNGKWTVDGLSDEASRQLLGDDLTKRNIIFNAPAGTYTINWTITPANISAAEGEPAIPLNNCEPFVDSFTVTIKGCENLIFDGVDDLVDLGDVNVKNSFSYEAWIKAEKLNGTILSGPGFELSLDEGKPRFNSVISSHSIDTVRWYHIAASSSGNLYIDGIKVATGTISSSGVGKSFIGAKVADSASNHFKGWIEEVRFWDKSLKVEQIRFMMNQRLQDNVHLGVEIPMPLNDLSFNNLAGYYQLIVANINPVDGTTPNEADNSKPGRLINMTHDQENTAPLPYTSFENGSWCNNQGTWTHHTVWDPPYSKGIKDSLITWNIVRTSHNILSGMKDIKVLGLISETGILDMEGYNPTSWINGTGGTGNELFISHYLKLNGIINLNGESQLLQPEGSIVDDASMGILYRDQQGTANSFNYNYWSSPVSPGTKNAAYQVKLVMKDGTNFNSDGTPKDIEFEDSYAFADGGLSNPRKISNYWINTFNGNADDYGSWNFRHGSEKDIQVGEGYTMKGTSGGVGLAAAQNYTFAGIPNNGTIRLVSSPERNYLIGNPYPSALDAREFIKDNIKSIKDSTGTTVGRGDYDLFDGNLYFWDHFGEKNSHYLEDYVGGYASLNLTGGVGGISNDNRIDSTDQKSNRKPGYYIPVGQSFFINSANKGNGNYSIISGVIQFKNSQRGYEKEGTESIFLRPEVHTKRPKNENIEKIRISYRSPLGYNRQILVGATPAASNDFDLGYDAPIFDYQEEDMYWLQGNNWLVIQGVGHFNEDQVLPLGVVLKEEGKFTIQIDSLENFAELPNVYINVSTPQSAYC</sequence>
<keyword evidence="3" id="KW-1185">Reference proteome</keyword>
<dbReference type="GO" id="GO:0004553">
    <property type="term" value="F:hydrolase activity, hydrolyzing O-glycosyl compounds"/>
    <property type="evidence" value="ECO:0007669"/>
    <property type="project" value="UniProtKB-ARBA"/>
</dbReference>
<gene>
    <name evidence="2" type="ORF">FHG64_13555</name>
</gene>
<reference evidence="2 3" key="1">
    <citation type="submission" date="2019-06" db="EMBL/GenBank/DDBJ databases">
        <title>Complete genome sequence of Antarcticibacterium flavum KCTC 52984T from an Antarctic marine sediment.</title>
        <authorList>
            <person name="Lee Y.M."/>
            <person name="Shin S.C."/>
        </authorList>
    </citation>
    <scope>NUCLEOTIDE SEQUENCE [LARGE SCALE GENOMIC DNA]</scope>
    <source>
        <strain evidence="2 3">KCTC 52984</strain>
    </source>
</reference>